<keyword evidence="1" id="KW-1133">Transmembrane helix</keyword>
<feature type="transmembrane region" description="Helical" evidence="1">
    <location>
        <begin position="38"/>
        <end position="58"/>
    </location>
</feature>
<sequence>MNKALSLKKPLLLWSLATLFFAFQFILRLSTGILREEIIQKFAIDTIAFGTFAGYYYLGYAGMQTNRHNAR</sequence>
<gene>
    <name evidence="2" type="ORF">DMENIID0002_08600</name>
</gene>
<evidence type="ECO:0000256" key="1">
    <source>
        <dbReference type="SAM" id="Phobius"/>
    </source>
</evidence>
<keyword evidence="1" id="KW-0472">Membrane</keyword>
<keyword evidence="1" id="KW-0812">Transmembrane</keyword>
<reference evidence="2" key="1">
    <citation type="submission" date="2024-01" db="EMBL/GenBank/DDBJ databases">
        <title>Sequencing the genomes of a sandfly, Sergentomyia squamirostris, and its two endosymbionts.</title>
        <authorList>
            <person name="Itokawa K."/>
            <person name="Sanjoba C."/>
        </authorList>
    </citation>
    <scope>NUCLEOTIDE SEQUENCE</scope>
    <source>
        <strain evidence="2">RiSSQ</strain>
    </source>
</reference>
<dbReference type="EMBL" id="AP029170">
    <property type="protein sequence ID" value="BFD46214.1"/>
    <property type="molecule type" value="Genomic_DNA"/>
</dbReference>
<accession>A0AAT9G8W4</accession>
<dbReference type="AlphaFoldDB" id="A0AAT9G8W4"/>
<protein>
    <submittedName>
        <fullName evidence="2">Uncharacterized protein</fullName>
    </submittedName>
</protein>
<evidence type="ECO:0000313" key="2">
    <source>
        <dbReference type="EMBL" id="BFD46214.1"/>
    </source>
</evidence>
<proteinExistence type="predicted"/>
<name>A0AAT9G8W4_9RICK</name>
<organism evidence="2">
    <name type="scientific">Candidatus Tisiphia endosymbiont of Sergentomyia squamirostris</name>
    <dbReference type="NCBI Taxonomy" id="3113639"/>
    <lineage>
        <taxon>Bacteria</taxon>
        <taxon>Pseudomonadati</taxon>
        <taxon>Pseudomonadota</taxon>
        <taxon>Alphaproteobacteria</taxon>
        <taxon>Rickettsiales</taxon>
        <taxon>Rickettsiaceae</taxon>
        <taxon>Rickettsieae</taxon>
        <taxon>Candidatus Tisiphia</taxon>
    </lineage>
</organism>